<evidence type="ECO:0000313" key="3">
    <source>
        <dbReference type="EMBL" id="QDL38495.1"/>
    </source>
</evidence>
<keyword evidence="2" id="KW-0732">Signal</keyword>
<organism evidence="3 4">
    <name type="scientific">Rhodoferax sediminis</name>
    <dbReference type="NCBI Taxonomy" id="2509614"/>
    <lineage>
        <taxon>Bacteria</taxon>
        <taxon>Pseudomonadati</taxon>
        <taxon>Pseudomonadota</taxon>
        <taxon>Betaproteobacteria</taxon>
        <taxon>Burkholderiales</taxon>
        <taxon>Comamonadaceae</taxon>
        <taxon>Rhodoferax</taxon>
    </lineage>
</organism>
<dbReference type="OrthoDB" id="8678390at2"/>
<dbReference type="AlphaFoldDB" id="A0A515DDN2"/>
<reference evidence="3 4" key="1">
    <citation type="submission" date="2019-01" db="EMBL/GenBank/DDBJ databases">
        <title>Genomic insights into a novel species Rhodoferax sp.</title>
        <authorList>
            <person name="Jin L."/>
        </authorList>
    </citation>
    <scope>NUCLEOTIDE SEQUENCE [LARGE SCALE GENOMIC DNA]</scope>
    <source>
        <strain evidence="3 4">CHu59-6-5</strain>
    </source>
</reference>
<dbReference type="Gene3D" id="3.40.190.150">
    <property type="entry name" value="Bordetella uptake gene, domain 1"/>
    <property type="match status" value="1"/>
</dbReference>
<proteinExistence type="inferred from homology"/>
<dbReference type="PIRSF" id="PIRSF017082">
    <property type="entry name" value="YflP"/>
    <property type="match status" value="1"/>
</dbReference>
<dbReference type="CDD" id="cd13578">
    <property type="entry name" value="PBP2_Bug27"/>
    <property type="match status" value="1"/>
</dbReference>
<gene>
    <name evidence="3" type="ORF">EUB48_15250</name>
</gene>
<dbReference type="InterPro" id="IPR042100">
    <property type="entry name" value="Bug_dom1"/>
</dbReference>
<dbReference type="Pfam" id="PF03401">
    <property type="entry name" value="TctC"/>
    <property type="match status" value="1"/>
</dbReference>
<feature type="signal peptide" evidence="2">
    <location>
        <begin position="1"/>
        <end position="23"/>
    </location>
</feature>
<dbReference type="SUPFAM" id="SSF53850">
    <property type="entry name" value="Periplasmic binding protein-like II"/>
    <property type="match status" value="1"/>
</dbReference>
<dbReference type="EMBL" id="CP035503">
    <property type="protein sequence ID" value="QDL38495.1"/>
    <property type="molecule type" value="Genomic_DNA"/>
</dbReference>
<name>A0A515DDN2_9BURK</name>
<sequence>MQKRNLLAALGALAVLATQPAMAQQAYPSRPIRLIVPYAAGGGTDTAARAMSQKLGELLGQPVIVEDKPGASTQIGTNYVVRAAPDGYTLLMGTANLATNVALFAHLPYNVQTDLEPVSLITKVPVFIFANAKSPIKSVADLVAQSQSASGGLSFASAGTGSIPHLAGELFKTESKSHLQHIPYKGSSEAAAALIGGQVPVSFDTLGPNFAQVKSGALIALAIAMPTRSSLLPNVPTLKELGYPMEAYSWWGVLAPRGTPAPIVAQLNKEIQTVLQTPKVRELLLQQGIEPVGSTPAEFSAHIQTETARWTNVAQRAGIKPQ</sequence>
<feature type="chain" id="PRO_5021778014" evidence="2">
    <location>
        <begin position="24"/>
        <end position="322"/>
    </location>
</feature>
<protein>
    <submittedName>
        <fullName evidence="3">Tripartite tricarboxylate transporter substrate binding protein</fullName>
    </submittedName>
</protein>
<dbReference type="PANTHER" id="PTHR42928">
    <property type="entry name" value="TRICARBOXYLATE-BINDING PROTEIN"/>
    <property type="match status" value="1"/>
</dbReference>
<accession>A0A515DDN2</accession>
<evidence type="ECO:0000313" key="4">
    <source>
        <dbReference type="Proteomes" id="UP000316798"/>
    </source>
</evidence>
<comment type="similarity">
    <text evidence="1">Belongs to the UPF0065 (bug) family.</text>
</comment>
<dbReference type="RefSeq" id="WP_142819941.1">
    <property type="nucleotide sequence ID" value="NZ_CP035503.1"/>
</dbReference>
<dbReference type="PANTHER" id="PTHR42928:SF5">
    <property type="entry name" value="BLR1237 PROTEIN"/>
    <property type="match status" value="1"/>
</dbReference>
<evidence type="ECO:0000256" key="2">
    <source>
        <dbReference type="SAM" id="SignalP"/>
    </source>
</evidence>
<dbReference type="InterPro" id="IPR005064">
    <property type="entry name" value="BUG"/>
</dbReference>
<evidence type="ECO:0000256" key="1">
    <source>
        <dbReference type="ARBA" id="ARBA00006987"/>
    </source>
</evidence>
<dbReference type="KEGG" id="rhf:EUB48_15250"/>
<keyword evidence="4" id="KW-1185">Reference proteome</keyword>
<dbReference type="Gene3D" id="3.40.190.10">
    <property type="entry name" value="Periplasmic binding protein-like II"/>
    <property type="match status" value="1"/>
</dbReference>
<dbReference type="Proteomes" id="UP000316798">
    <property type="component" value="Chromosome"/>
</dbReference>